<dbReference type="RefSeq" id="WP_188684602.1">
    <property type="nucleotide sequence ID" value="NZ_BMIS01000006.1"/>
</dbReference>
<name>A0A917ASQ3_9MICC</name>
<dbReference type="Proteomes" id="UP000633136">
    <property type="component" value="Unassembled WGS sequence"/>
</dbReference>
<organism evidence="1 2">
    <name type="scientific">Nesterenkonia cremea</name>
    <dbReference type="NCBI Taxonomy" id="1882340"/>
    <lineage>
        <taxon>Bacteria</taxon>
        <taxon>Bacillati</taxon>
        <taxon>Actinomycetota</taxon>
        <taxon>Actinomycetes</taxon>
        <taxon>Micrococcales</taxon>
        <taxon>Micrococcaceae</taxon>
        <taxon>Nesterenkonia</taxon>
    </lineage>
</organism>
<protein>
    <submittedName>
        <fullName evidence="1">Uncharacterized protein</fullName>
    </submittedName>
</protein>
<reference evidence="1" key="2">
    <citation type="submission" date="2020-09" db="EMBL/GenBank/DDBJ databases">
        <authorList>
            <person name="Sun Q."/>
            <person name="Zhou Y."/>
        </authorList>
    </citation>
    <scope>NUCLEOTIDE SEQUENCE</scope>
    <source>
        <strain evidence="1">CGMCC 1.15388</strain>
    </source>
</reference>
<accession>A0A917ASQ3</accession>
<dbReference type="EMBL" id="BMIS01000006">
    <property type="protein sequence ID" value="GGE69999.1"/>
    <property type="molecule type" value="Genomic_DNA"/>
</dbReference>
<dbReference type="AlphaFoldDB" id="A0A917ASQ3"/>
<sequence length="67" mass="7085">MTFLDWSRDASGEQSVEVRVSEGEGEAQASALAGLIEERLSGSYSLVIMDSTGDVELVELSSDSDDG</sequence>
<keyword evidence="2" id="KW-1185">Reference proteome</keyword>
<gene>
    <name evidence="1" type="ORF">GCM10011401_16660</name>
</gene>
<evidence type="ECO:0000313" key="1">
    <source>
        <dbReference type="EMBL" id="GGE69999.1"/>
    </source>
</evidence>
<proteinExistence type="predicted"/>
<comment type="caution">
    <text evidence="1">The sequence shown here is derived from an EMBL/GenBank/DDBJ whole genome shotgun (WGS) entry which is preliminary data.</text>
</comment>
<evidence type="ECO:0000313" key="2">
    <source>
        <dbReference type="Proteomes" id="UP000633136"/>
    </source>
</evidence>
<reference evidence="1" key="1">
    <citation type="journal article" date="2014" name="Int. J. Syst. Evol. Microbiol.">
        <title>Complete genome sequence of Corynebacterium casei LMG S-19264T (=DSM 44701T), isolated from a smear-ripened cheese.</title>
        <authorList>
            <consortium name="US DOE Joint Genome Institute (JGI-PGF)"/>
            <person name="Walter F."/>
            <person name="Albersmeier A."/>
            <person name="Kalinowski J."/>
            <person name="Ruckert C."/>
        </authorList>
    </citation>
    <scope>NUCLEOTIDE SEQUENCE</scope>
    <source>
        <strain evidence="1">CGMCC 1.15388</strain>
    </source>
</reference>